<sequence length="317" mass="35259">MSQSDQPADLKSPAKGRPQSGQSSQDEDGFIDIQHADTDVDMQDSNRNAQTNSSRQLELHRYGNNPDDADDVVESEEDSEDDRDPIANHPLLSMLTGRLGARRRGSTHKWDHLHPENQVLSVSNVDQCTALENEAFPPEERASREKFQYRLTRCPELSLGLFTQPTKAEAERLSSPPQRRLMAHVIATRSPSPSVTEASMEIPPNWRTRRSSLPEKGGDEPVGHQDFGGTICVHSLAVAPEFQKMGLGNVLMKCYIQRMKDSKIADRIALLAHDRLIPFYARLGFENMGRSSVTSCGGNWNNLVSTTAIAVHCQLAF</sequence>
<dbReference type="STRING" id="1182542.W9YRA0"/>
<evidence type="ECO:0000313" key="5">
    <source>
        <dbReference type="EMBL" id="EXJ92200.1"/>
    </source>
</evidence>
<keyword evidence="6" id="KW-1185">Reference proteome</keyword>
<keyword evidence="2" id="KW-0012">Acyltransferase</keyword>
<dbReference type="PANTHER" id="PTHR10908:SF0">
    <property type="entry name" value="SEROTONIN N-ACETYLTRANSFERASE"/>
    <property type="match status" value="1"/>
</dbReference>
<dbReference type="Pfam" id="PF13673">
    <property type="entry name" value="Acetyltransf_10"/>
    <property type="match status" value="1"/>
</dbReference>
<feature type="domain" description="N-acetyltransferase" evidence="4">
    <location>
        <begin position="171"/>
        <end position="316"/>
    </location>
</feature>
<name>W9YRA0_9EURO</name>
<reference evidence="5 6" key="1">
    <citation type="submission" date="2013-03" db="EMBL/GenBank/DDBJ databases">
        <title>The Genome Sequence of Capronia epimyces CBS 606.96.</title>
        <authorList>
            <consortium name="The Broad Institute Genomics Platform"/>
            <person name="Cuomo C."/>
            <person name="de Hoog S."/>
            <person name="Gorbushina A."/>
            <person name="Walker B."/>
            <person name="Young S.K."/>
            <person name="Zeng Q."/>
            <person name="Gargeya S."/>
            <person name="Fitzgerald M."/>
            <person name="Haas B."/>
            <person name="Abouelleil A."/>
            <person name="Allen A.W."/>
            <person name="Alvarado L."/>
            <person name="Arachchi H.M."/>
            <person name="Berlin A.M."/>
            <person name="Chapman S.B."/>
            <person name="Gainer-Dewar J."/>
            <person name="Goldberg J."/>
            <person name="Griggs A."/>
            <person name="Gujja S."/>
            <person name="Hansen M."/>
            <person name="Howarth C."/>
            <person name="Imamovic A."/>
            <person name="Ireland A."/>
            <person name="Larimer J."/>
            <person name="McCowan C."/>
            <person name="Murphy C."/>
            <person name="Pearson M."/>
            <person name="Poon T.W."/>
            <person name="Priest M."/>
            <person name="Roberts A."/>
            <person name="Saif S."/>
            <person name="Shea T."/>
            <person name="Sisk P."/>
            <person name="Sykes S."/>
            <person name="Wortman J."/>
            <person name="Nusbaum C."/>
            <person name="Birren B."/>
        </authorList>
    </citation>
    <scope>NUCLEOTIDE SEQUENCE [LARGE SCALE GENOMIC DNA]</scope>
    <source>
        <strain evidence="5 6">CBS 606.96</strain>
    </source>
</reference>
<dbReference type="AlphaFoldDB" id="W9YRA0"/>
<dbReference type="PANTHER" id="PTHR10908">
    <property type="entry name" value="SEROTONIN N-ACETYLTRANSFERASE"/>
    <property type="match status" value="1"/>
</dbReference>
<dbReference type="InterPro" id="IPR051635">
    <property type="entry name" value="SNAT-like"/>
</dbReference>
<dbReference type="GO" id="GO:0005737">
    <property type="term" value="C:cytoplasm"/>
    <property type="evidence" value="ECO:0007669"/>
    <property type="project" value="TreeGrafter"/>
</dbReference>
<dbReference type="EMBL" id="AMGY01000001">
    <property type="protein sequence ID" value="EXJ92200.1"/>
    <property type="molecule type" value="Genomic_DNA"/>
</dbReference>
<dbReference type="InterPro" id="IPR016181">
    <property type="entry name" value="Acyl_CoA_acyltransferase"/>
</dbReference>
<feature type="compositionally biased region" description="Polar residues" evidence="3">
    <location>
        <begin position="43"/>
        <end position="56"/>
    </location>
</feature>
<dbReference type="Gene3D" id="3.40.630.30">
    <property type="match status" value="1"/>
</dbReference>
<dbReference type="HOGENOM" id="CLU_061829_1_0_1"/>
<proteinExistence type="predicted"/>
<dbReference type="RefSeq" id="XP_007729090.1">
    <property type="nucleotide sequence ID" value="XM_007730900.1"/>
</dbReference>
<dbReference type="Proteomes" id="UP000019478">
    <property type="component" value="Unassembled WGS sequence"/>
</dbReference>
<evidence type="ECO:0000256" key="2">
    <source>
        <dbReference type="ARBA" id="ARBA00023315"/>
    </source>
</evidence>
<accession>W9YRA0</accession>
<dbReference type="GeneID" id="19164890"/>
<dbReference type="OrthoDB" id="30840at2759"/>
<evidence type="ECO:0000259" key="4">
    <source>
        <dbReference type="PROSITE" id="PS51186"/>
    </source>
</evidence>
<comment type="caution">
    <text evidence="5">The sequence shown here is derived from an EMBL/GenBank/DDBJ whole genome shotgun (WGS) entry which is preliminary data.</text>
</comment>
<feature type="compositionally biased region" description="Acidic residues" evidence="3">
    <location>
        <begin position="67"/>
        <end position="83"/>
    </location>
</feature>
<dbReference type="GO" id="GO:0004059">
    <property type="term" value="F:aralkylamine N-acetyltransferase activity"/>
    <property type="evidence" value="ECO:0007669"/>
    <property type="project" value="TreeGrafter"/>
</dbReference>
<dbReference type="InterPro" id="IPR000182">
    <property type="entry name" value="GNAT_dom"/>
</dbReference>
<dbReference type="PROSITE" id="PS51186">
    <property type="entry name" value="GNAT"/>
    <property type="match status" value="1"/>
</dbReference>
<protein>
    <recommendedName>
        <fullName evidence="4">N-acetyltransferase domain-containing protein</fullName>
    </recommendedName>
</protein>
<gene>
    <name evidence="5" type="ORF">A1O3_00750</name>
</gene>
<evidence type="ECO:0000313" key="6">
    <source>
        <dbReference type="Proteomes" id="UP000019478"/>
    </source>
</evidence>
<feature type="region of interest" description="Disordered" evidence="3">
    <location>
        <begin position="1"/>
        <end position="98"/>
    </location>
</feature>
<dbReference type="CDD" id="cd04301">
    <property type="entry name" value="NAT_SF"/>
    <property type="match status" value="1"/>
</dbReference>
<evidence type="ECO:0000256" key="1">
    <source>
        <dbReference type="ARBA" id="ARBA00022679"/>
    </source>
</evidence>
<dbReference type="SUPFAM" id="SSF55729">
    <property type="entry name" value="Acyl-CoA N-acyltransferases (Nat)"/>
    <property type="match status" value="1"/>
</dbReference>
<organism evidence="5 6">
    <name type="scientific">Capronia epimyces CBS 606.96</name>
    <dbReference type="NCBI Taxonomy" id="1182542"/>
    <lineage>
        <taxon>Eukaryota</taxon>
        <taxon>Fungi</taxon>
        <taxon>Dikarya</taxon>
        <taxon>Ascomycota</taxon>
        <taxon>Pezizomycotina</taxon>
        <taxon>Eurotiomycetes</taxon>
        <taxon>Chaetothyriomycetidae</taxon>
        <taxon>Chaetothyriales</taxon>
        <taxon>Herpotrichiellaceae</taxon>
        <taxon>Capronia</taxon>
    </lineage>
</organism>
<dbReference type="eggNOG" id="KOG4144">
    <property type="taxonomic scope" value="Eukaryota"/>
</dbReference>
<evidence type="ECO:0000256" key="3">
    <source>
        <dbReference type="SAM" id="MobiDB-lite"/>
    </source>
</evidence>
<keyword evidence="1" id="KW-0808">Transferase</keyword>